<evidence type="ECO:0000313" key="2">
    <source>
        <dbReference type="EMBL" id="SMD01669.1"/>
    </source>
</evidence>
<evidence type="ECO:0000313" key="3">
    <source>
        <dbReference type="Proteomes" id="UP000192678"/>
    </source>
</evidence>
<proteinExistence type="predicted"/>
<name>A0A1W2DW50_9SPHI</name>
<sequence length="242" mass="27886">MIINYKVTIGDMIAMDFRTAALFLGYEIDLLTERDKTIAVVCKDNEINLLHLMGDLNAILTSTRTPSSNYSSWPLRLLSDLISIRYSHLKDNLPLIKQFLDRLSEIHEGHNQRIIDLRTSFNTCAKRLILSLQRQAPILFSSIKQMIRTEEDHIFFTGSAFETVGYSIKRMTDDLSIHKQNFLSVVGLINSYVPPLNACGCYKISQDLLTELQNDLYKIICLQNILYTRVMALRNKQVMDYQ</sequence>
<dbReference type="Proteomes" id="UP000192678">
    <property type="component" value="Unassembled WGS sequence"/>
</dbReference>
<dbReference type="GO" id="GO:0005737">
    <property type="term" value="C:cytoplasm"/>
    <property type="evidence" value="ECO:0007669"/>
    <property type="project" value="UniProtKB-SubCell"/>
</dbReference>
<dbReference type="PANTHER" id="PTHR36438:SF1">
    <property type="entry name" value="IRON-SULFUR CLUSTER REPAIR PROTEIN YTFE"/>
    <property type="match status" value="1"/>
</dbReference>
<evidence type="ECO:0000256" key="1">
    <source>
        <dbReference type="ARBA" id="ARBA00004496"/>
    </source>
</evidence>
<dbReference type="PANTHER" id="PTHR36438">
    <property type="entry name" value="IRON-SULFUR CLUSTER REPAIR PROTEIN YTFE"/>
    <property type="match status" value="1"/>
</dbReference>
<reference evidence="2 3" key="1">
    <citation type="submission" date="2017-04" db="EMBL/GenBank/DDBJ databases">
        <authorList>
            <person name="Afonso C.L."/>
            <person name="Miller P.J."/>
            <person name="Scott M.A."/>
            <person name="Spackman E."/>
            <person name="Goraichik I."/>
            <person name="Dimitrov K.M."/>
            <person name="Suarez D.L."/>
            <person name="Swayne D.E."/>
        </authorList>
    </citation>
    <scope>NUCLEOTIDE SEQUENCE [LARGE SCALE GENOMIC DNA]</scope>
    <source>
        <strain evidence="2 3">DSM 19625</strain>
    </source>
</reference>
<comment type="subcellular location">
    <subcellularLocation>
        <location evidence="1">Cytoplasm</location>
    </subcellularLocation>
</comment>
<dbReference type="STRING" id="475255.SAMN04488101_108201"/>
<dbReference type="EMBL" id="FWYB01000008">
    <property type="protein sequence ID" value="SMD01669.1"/>
    <property type="molecule type" value="Genomic_DNA"/>
</dbReference>
<organism evidence="2 3">
    <name type="scientific">Pedobacter nyackensis</name>
    <dbReference type="NCBI Taxonomy" id="475255"/>
    <lineage>
        <taxon>Bacteria</taxon>
        <taxon>Pseudomonadati</taxon>
        <taxon>Bacteroidota</taxon>
        <taxon>Sphingobacteriia</taxon>
        <taxon>Sphingobacteriales</taxon>
        <taxon>Sphingobacteriaceae</taxon>
        <taxon>Pedobacter</taxon>
    </lineage>
</organism>
<dbReference type="OrthoDB" id="937463at2"/>
<accession>A0A1W2DW50</accession>
<gene>
    <name evidence="2" type="ORF">SAMN04488101_108201</name>
</gene>
<protein>
    <submittedName>
        <fullName evidence="2">Regulator of cell morphogenesis and NO signaling</fullName>
    </submittedName>
</protein>
<keyword evidence="3" id="KW-1185">Reference proteome</keyword>
<dbReference type="InterPro" id="IPR019903">
    <property type="entry name" value="RIC_family"/>
</dbReference>
<dbReference type="RefSeq" id="WP_084290293.1">
    <property type="nucleotide sequence ID" value="NZ_FWYB01000008.1"/>
</dbReference>
<dbReference type="AlphaFoldDB" id="A0A1W2DW50"/>